<dbReference type="Proteomes" id="UP001596111">
    <property type="component" value="Unassembled WGS sequence"/>
</dbReference>
<dbReference type="GO" id="GO:0016798">
    <property type="term" value="F:hydrolase activity, acting on glycosyl bonds"/>
    <property type="evidence" value="ECO:0007669"/>
    <property type="project" value="UniProtKB-KW"/>
</dbReference>
<protein>
    <submittedName>
        <fullName evidence="3">Phosphodiester glycosidase family protein</fullName>
    </submittedName>
</protein>
<feature type="chain" id="PRO_5046596227" evidence="1">
    <location>
        <begin position="44"/>
        <end position="276"/>
    </location>
</feature>
<dbReference type="InterPro" id="IPR018711">
    <property type="entry name" value="NAGPA"/>
</dbReference>
<keyword evidence="1" id="KW-0732">Signal</keyword>
<keyword evidence="4" id="KW-1185">Reference proteome</keyword>
<sequence length="276" mass="30086">MYRSASSPLRMRSAPRRPRRLLHVLLPLALLVGAPGCAPSAQAVDSGELAFEGQDYRVVRLDLKHEQLGLYWRDPQSGQPFGSIESLRQWGDARGRRLLFATNAGIYDHKFAPLGLYVENGKTVVPLNLAHGNPASGNFSLLPNGVFAIYPDGHAAVRTSAAFKAEGKPAQWATQSGPMLLIDGKLNEQFVDDSSSLKWRSGVCVKTSTEVVFAVSEAPVNFHTFGRLFRDRLGCRDALYLDGSISQLYVDGEGYTGAPAFMVKPYAGIFAVFAKP</sequence>
<comment type="caution">
    <text evidence="3">The sequence shown here is derived from an EMBL/GenBank/DDBJ whole genome shotgun (WGS) entry which is preliminary data.</text>
</comment>
<name>A0ABW0SSC0_9GAMM</name>
<keyword evidence="3" id="KW-0326">Glycosidase</keyword>
<evidence type="ECO:0000256" key="1">
    <source>
        <dbReference type="SAM" id="SignalP"/>
    </source>
</evidence>
<proteinExistence type="predicted"/>
<feature type="signal peptide" evidence="1">
    <location>
        <begin position="1"/>
        <end position="43"/>
    </location>
</feature>
<reference evidence="4" key="1">
    <citation type="journal article" date="2019" name="Int. J. Syst. Evol. Microbiol.">
        <title>The Global Catalogue of Microorganisms (GCM) 10K type strain sequencing project: providing services to taxonomists for standard genome sequencing and annotation.</title>
        <authorList>
            <consortium name="The Broad Institute Genomics Platform"/>
            <consortium name="The Broad Institute Genome Sequencing Center for Infectious Disease"/>
            <person name="Wu L."/>
            <person name="Ma J."/>
        </authorList>
    </citation>
    <scope>NUCLEOTIDE SEQUENCE [LARGE SCALE GENOMIC DNA]</scope>
    <source>
        <strain evidence="4">CGMCC 1.13587</strain>
    </source>
</reference>
<dbReference type="EMBL" id="JBHSNG010000001">
    <property type="protein sequence ID" value="MFC5579682.1"/>
    <property type="molecule type" value="Genomic_DNA"/>
</dbReference>
<organism evidence="3 4">
    <name type="scientific">Rhodanobacter terrae</name>
    <dbReference type="NCBI Taxonomy" id="418647"/>
    <lineage>
        <taxon>Bacteria</taxon>
        <taxon>Pseudomonadati</taxon>
        <taxon>Pseudomonadota</taxon>
        <taxon>Gammaproteobacteria</taxon>
        <taxon>Lysobacterales</taxon>
        <taxon>Rhodanobacteraceae</taxon>
        <taxon>Rhodanobacter</taxon>
    </lineage>
</organism>
<dbReference type="Pfam" id="PF09992">
    <property type="entry name" value="NAGPA"/>
    <property type="match status" value="1"/>
</dbReference>
<evidence type="ECO:0000259" key="2">
    <source>
        <dbReference type="Pfam" id="PF09992"/>
    </source>
</evidence>
<evidence type="ECO:0000313" key="4">
    <source>
        <dbReference type="Proteomes" id="UP001596111"/>
    </source>
</evidence>
<accession>A0ABW0SSC0</accession>
<feature type="domain" description="Phosphodiester glycosidase" evidence="2">
    <location>
        <begin position="99"/>
        <end position="259"/>
    </location>
</feature>
<evidence type="ECO:0000313" key="3">
    <source>
        <dbReference type="EMBL" id="MFC5579682.1"/>
    </source>
</evidence>
<keyword evidence="3" id="KW-0378">Hydrolase</keyword>
<gene>
    <name evidence="3" type="ORF">ACFPPB_00935</name>
</gene>